<accession>A0A2U7U9E1</accession>
<evidence type="ECO:0000259" key="1">
    <source>
        <dbReference type="Pfam" id="PF19185"/>
    </source>
</evidence>
<gene>
    <name evidence="2" type="ORF">pqer_cds_627</name>
</gene>
<evidence type="ECO:0000313" key="2">
    <source>
        <dbReference type="EMBL" id="AVK75049.1"/>
    </source>
</evidence>
<sequence>MECDSGVEFARGATAYGRVTRMRETLSVDLLSRAVEPTVGMAVKVLTIVAEAPEAEDAPTVRIGRAISPGSTRMDLDRPLSVDATDEKVKQYALGARLRRAEKAVEAAETLFHLATARVQPSTVPAHIIRALERRCGVFPLRKALVDAVTMGGDADAVDRCLAIASRVEALGRSYTQLRKKVRARPALGPVSAWLLRIANGSAYVATPIDVAALAVVHVAESDQWMPVINIARAAGQTCSATLLKRACTEIRRRADQHTHVLANGGAKSWWLCHTTRRPSRDYAAIATIALGAFAKGLAKPVDNAPSHDCMAMCRGPALALARKVHVAIDVACVHAWTVPLVDPINQARAVLAPAIDTHTGDRRDALVYMLGLLTSVAVVCADRARIGDDAPLQRLASYLADPTNPLHALALKGLAVSGYDNITAAVAKPETIPGPVDPRPPCNQDDLLAALWEHHPDLFVGVLAHVDQWDIGSIALTSRTHYAHVITALREDDAAGASRRLTGVALTDTFWLQQRIDSLVYDPVAQPITPPPPIAQESLPDLRVLLFLCRSMASRKRIGPCEMWSTGESAWYEAMAVACVLGCGDAIMCCIRWTGLAWHTDAWWTNHGRHRKRIERLAEKAGFYGSPLMLHIAINDSLSAMPRAEHGPDYARARPICHIRSLVVDVVCGIIEGLQEPESEACFRRRTGYSPRHRRRLEGLPALVDILCAFLKGVRGDMDSGRMDIVDATYACVGFRRAAMAVLAPGICIPMPQLRTRLGLALFAAARPVWTQECAVDLPRPAE</sequence>
<dbReference type="InterPro" id="IPR043841">
    <property type="entry name" value="DUF5867"/>
</dbReference>
<dbReference type="GeneID" id="36844190"/>
<dbReference type="KEGG" id="vg:36844190"/>
<dbReference type="Pfam" id="PF19185">
    <property type="entry name" value="DUF5867"/>
    <property type="match status" value="1"/>
</dbReference>
<dbReference type="Proteomes" id="UP000248852">
    <property type="component" value="Segment"/>
</dbReference>
<feature type="domain" description="DUF5867" evidence="1">
    <location>
        <begin position="291"/>
        <end position="553"/>
    </location>
</feature>
<organism evidence="2">
    <name type="scientific">Pandoravirus quercus</name>
    <dbReference type="NCBI Taxonomy" id="2107709"/>
    <lineage>
        <taxon>Viruses</taxon>
        <taxon>Pandoravirus</taxon>
    </lineage>
</organism>
<dbReference type="EMBL" id="MG011689">
    <property type="protein sequence ID" value="AVK75049.1"/>
    <property type="molecule type" value="Genomic_DNA"/>
</dbReference>
<reference evidence="2" key="1">
    <citation type="journal article" date="2018" name="Nat. Commun.">
        <title>Diversity and evolution of the emerging Pandoraviridae family.</title>
        <authorList>
            <person name="Legendre M."/>
            <person name="Fabre E."/>
            <person name="Poirot O."/>
            <person name="Jeudy S."/>
            <person name="Lartigue A."/>
            <person name="Alempic J.M."/>
            <person name="Beucher L."/>
            <person name="Philippe N."/>
            <person name="Bertaux L."/>
            <person name="Christo-Foroux E."/>
            <person name="Labadie K."/>
            <person name="Coute Y."/>
            <person name="Abergel C."/>
            <person name="Claverie J.M."/>
        </authorList>
    </citation>
    <scope>NUCLEOTIDE SEQUENCE [LARGE SCALE GENOMIC DNA]</scope>
    <source>
        <strain evidence="2">Quercus</strain>
    </source>
</reference>
<dbReference type="RefSeq" id="YP_009483318.1">
    <property type="nucleotide sequence ID" value="NC_037667.1"/>
</dbReference>
<protein>
    <recommendedName>
        <fullName evidence="1">DUF5867 domain-containing protein</fullName>
    </recommendedName>
</protein>
<name>A0A2U7U9E1_9VIRU</name>
<proteinExistence type="predicted"/>